<dbReference type="CDD" id="cd11530">
    <property type="entry name" value="NTP-PPase_DR2231_like"/>
    <property type="match status" value="1"/>
</dbReference>
<dbReference type="Proteomes" id="UP000182063">
    <property type="component" value="Chromosome"/>
</dbReference>
<evidence type="ECO:0000313" key="1">
    <source>
        <dbReference type="EMBL" id="API58477.1"/>
    </source>
</evidence>
<protein>
    <recommendedName>
        <fullName evidence="3">Phosphoribosyl-ATP pyrophosphohydrolase</fullName>
    </recommendedName>
</protein>
<reference evidence="2" key="1">
    <citation type="submission" date="2016-11" db="EMBL/GenBank/DDBJ databases">
        <title>Complete Genome Sequence of alachlor-degrading Sphingomonas sp. strain JJ-A5.</title>
        <authorList>
            <person name="Lee H."/>
            <person name="Ka J.-O."/>
        </authorList>
    </citation>
    <scope>NUCLEOTIDE SEQUENCE [LARGE SCALE GENOMIC DNA]</scope>
    <source>
        <strain evidence="2">JJ-A5</strain>
    </source>
</reference>
<dbReference type="OrthoDB" id="9795188at2"/>
<accession>A0A1L3ZS71</accession>
<name>A0A1L3ZS71_9SPHN</name>
<dbReference type="STRING" id="1921510.BSL82_03470"/>
<keyword evidence="2" id="KW-1185">Reference proteome</keyword>
<dbReference type="Gene3D" id="1.10.3420.10">
    <property type="entry name" value="putative ntp pyrophosphohydrolase like domain"/>
    <property type="match status" value="1"/>
</dbReference>
<sequence length="144" mass="16290">MDTISDITALTREDLVSQFHIATNDAVDIPRNKWTTTLLNHRVRLIREEFHELMEELETAATLDTLPSRNAAERILKELADVQYVISGTAVSLGLDLELGFQRVHESNMSKIDPLSKRVARDGRGKVLKGPHYQPPNLKDLIYA</sequence>
<dbReference type="InterPro" id="IPR033653">
    <property type="entry name" value="NTP-PPase_DR2231-like"/>
</dbReference>
<dbReference type="InterPro" id="IPR023292">
    <property type="entry name" value="NTP_PyroPHydrolase-like_dom_sf"/>
</dbReference>
<dbReference type="Pfam" id="PF01503">
    <property type="entry name" value="PRA-PH"/>
    <property type="match status" value="1"/>
</dbReference>
<proteinExistence type="predicted"/>
<dbReference type="SUPFAM" id="SSF101386">
    <property type="entry name" value="all-alpha NTP pyrophosphatases"/>
    <property type="match status" value="1"/>
</dbReference>
<gene>
    <name evidence="1" type="ORF">BSL82_03470</name>
</gene>
<dbReference type="AlphaFoldDB" id="A0A1L3ZS71"/>
<evidence type="ECO:0008006" key="3">
    <source>
        <dbReference type="Google" id="ProtNLM"/>
    </source>
</evidence>
<dbReference type="KEGG" id="sphj:BSL82_03470"/>
<dbReference type="InterPro" id="IPR021130">
    <property type="entry name" value="PRib-ATP_PPHydrolase-like"/>
</dbReference>
<evidence type="ECO:0000313" key="2">
    <source>
        <dbReference type="Proteomes" id="UP000182063"/>
    </source>
</evidence>
<dbReference type="EMBL" id="CP018221">
    <property type="protein sequence ID" value="API58477.1"/>
    <property type="molecule type" value="Genomic_DNA"/>
</dbReference>
<organism evidence="1 2">
    <name type="scientific">Tardibacter chloracetimidivorans</name>
    <dbReference type="NCBI Taxonomy" id="1921510"/>
    <lineage>
        <taxon>Bacteria</taxon>
        <taxon>Pseudomonadati</taxon>
        <taxon>Pseudomonadota</taxon>
        <taxon>Alphaproteobacteria</taxon>
        <taxon>Sphingomonadales</taxon>
        <taxon>Sphingomonadaceae</taxon>
        <taxon>Tardibacter</taxon>
    </lineage>
</organism>